<gene>
    <name evidence="2" type="ORF">A6035_03120</name>
</gene>
<keyword evidence="1" id="KW-1133">Transmembrane helix</keyword>
<feature type="transmembrane region" description="Helical" evidence="1">
    <location>
        <begin position="158"/>
        <end position="179"/>
    </location>
</feature>
<evidence type="ECO:0000313" key="2">
    <source>
        <dbReference type="EMBL" id="AWH91323.1"/>
    </source>
</evidence>
<evidence type="ECO:0000313" key="3">
    <source>
        <dbReference type="Proteomes" id="UP000244928"/>
    </source>
</evidence>
<proteinExistence type="predicted"/>
<evidence type="ECO:0000256" key="1">
    <source>
        <dbReference type="SAM" id="Phobius"/>
    </source>
</evidence>
<reference evidence="2 3" key="1">
    <citation type="submission" date="2016-04" db="EMBL/GenBank/DDBJ databases">
        <title>Complete genome sequence of Dietzia lutea YIM 80766T, a strain isolated from desert soil in Egypt.</title>
        <authorList>
            <person name="Zhao J."/>
            <person name="Hu B."/>
            <person name="Geng S."/>
            <person name="Nie Y."/>
            <person name="Tang Y."/>
        </authorList>
    </citation>
    <scope>NUCLEOTIDE SEQUENCE [LARGE SCALE GENOMIC DNA]</scope>
    <source>
        <strain evidence="2 3">YIM 80766</strain>
    </source>
</reference>
<organism evidence="2 3">
    <name type="scientific">Dietzia lutea</name>
    <dbReference type="NCBI Taxonomy" id="546160"/>
    <lineage>
        <taxon>Bacteria</taxon>
        <taxon>Bacillati</taxon>
        <taxon>Actinomycetota</taxon>
        <taxon>Actinomycetes</taxon>
        <taxon>Mycobacteriales</taxon>
        <taxon>Dietziaceae</taxon>
        <taxon>Dietzia</taxon>
    </lineage>
</organism>
<dbReference type="AlphaFoldDB" id="A0A2S1R4X0"/>
<feature type="transmembrane region" description="Helical" evidence="1">
    <location>
        <begin position="116"/>
        <end position="138"/>
    </location>
</feature>
<feature type="transmembrane region" description="Helical" evidence="1">
    <location>
        <begin position="46"/>
        <end position="68"/>
    </location>
</feature>
<keyword evidence="3" id="KW-1185">Reference proteome</keyword>
<protein>
    <submittedName>
        <fullName evidence="2">Uncharacterized protein</fullName>
    </submittedName>
</protein>
<keyword evidence="1" id="KW-0812">Transmembrane</keyword>
<dbReference type="EMBL" id="CP015449">
    <property type="protein sequence ID" value="AWH91323.1"/>
    <property type="molecule type" value="Genomic_DNA"/>
</dbReference>
<dbReference type="RefSeq" id="WP_244192525.1">
    <property type="nucleotide sequence ID" value="NZ_CP015449.1"/>
</dbReference>
<accession>A0A2S1R4X0</accession>
<dbReference type="Proteomes" id="UP000244928">
    <property type="component" value="Chromosome"/>
</dbReference>
<sequence length="201" mass="20575">MSITHAIHAGRVITVTAYTPPSPHRSPLPTRAPSRTKVVPHVRNRVGALIAVAGLALALVSLYLPWLSTDGGDQITALGITEIIDVRSVAPVLFLGLVVLLLLVGVTAVTRLGAFAAAGAVVSLVVLAAHLAFVWTLMSSTGGDEPTLSGLPTGASVTFGPWVAALGFVLVAAGSAWAARAAAYVFPDVEAHTAHGAHEDE</sequence>
<keyword evidence="1" id="KW-0472">Membrane</keyword>
<name>A0A2S1R4X0_9ACTN</name>
<dbReference type="KEGG" id="dlu:A6035_03120"/>
<feature type="transmembrane region" description="Helical" evidence="1">
    <location>
        <begin position="88"/>
        <end position="109"/>
    </location>
</feature>